<feature type="chain" id="PRO_5042527450" evidence="1">
    <location>
        <begin position="19"/>
        <end position="412"/>
    </location>
</feature>
<reference evidence="3" key="1">
    <citation type="submission" date="2016-11" db="EMBL/GenBank/DDBJ databases">
        <title>The genome sequence of Colletotrichum cuscutae.</title>
        <authorList>
            <person name="Baroncelli R."/>
        </authorList>
    </citation>
    <scope>NUCLEOTIDE SEQUENCE</scope>
    <source>
        <strain evidence="3">IMI 304802</strain>
    </source>
</reference>
<dbReference type="InterPro" id="IPR052523">
    <property type="entry name" value="Trichothecene_AcTrans"/>
</dbReference>
<evidence type="ECO:0000313" key="4">
    <source>
        <dbReference type="Proteomes" id="UP001239213"/>
    </source>
</evidence>
<sequence>MVSLKNVVLATFAGSALACVDFVASINNFQYATITLTDNGQKVCSVNGYGDVNGWRLNCRSGYSAYMRFRDDVVEYSAPHGSWTFATKCEYMAAPGAGAAGINVCTARINWMEKPEATMNALSVYDETITPPRSPCDPDFSILTPPFDVFNRDYPAETMASTTVAGQNYDVRIEVISQPEDFTQVTEVVRDAFGHQARDGVYLSMNPGWDTPEGVVRGAGRMANRFKTVNQNNKGDPNVVFLKATLPDLENTGQRRIVGMAIWAQQSAIEGHGDQPPKDLIKELGLESIFPGNEAEQRYAAACMGSLHKRREEVIAEKATAAEPAVFVLDMCAVDPKFQGKGIAKKLVQWGLDEAKRRGGLELLLEASSMGRHVYSKLGFKQEGPEIEYDVEEQFAHRDRPSNIFMRTGDGQ</sequence>
<keyword evidence="4" id="KW-1185">Reference proteome</keyword>
<dbReference type="PROSITE" id="PS51257">
    <property type="entry name" value="PROKAR_LIPOPROTEIN"/>
    <property type="match status" value="1"/>
</dbReference>
<protein>
    <submittedName>
        <fullName evidence="3">Acetyltransferase</fullName>
    </submittedName>
</protein>
<dbReference type="CDD" id="cd04301">
    <property type="entry name" value="NAT_SF"/>
    <property type="match status" value="1"/>
</dbReference>
<dbReference type="EMBL" id="MPDP01000038">
    <property type="protein sequence ID" value="KAK1490754.1"/>
    <property type="molecule type" value="Genomic_DNA"/>
</dbReference>
<dbReference type="PANTHER" id="PTHR42791">
    <property type="entry name" value="GNAT FAMILY ACETYLTRANSFERASE"/>
    <property type="match status" value="1"/>
</dbReference>
<dbReference type="InterPro" id="IPR016181">
    <property type="entry name" value="Acyl_CoA_acyltransferase"/>
</dbReference>
<dbReference type="PROSITE" id="PS51186">
    <property type="entry name" value="GNAT"/>
    <property type="match status" value="1"/>
</dbReference>
<name>A0AAI9Y969_9PEZI</name>
<dbReference type="Pfam" id="PF13673">
    <property type="entry name" value="Acetyltransf_10"/>
    <property type="match status" value="1"/>
</dbReference>
<dbReference type="AlphaFoldDB" id="A0AAI9Y969"/>
<dbReference type="SUPFAM" id="SSF55729">
    <property type="entry name" value="Acyl-CoA N-acyltransferases (Nat)"/>
    <property type="match status" value="1"/>
</dbReference>
<evidence type="ECO:0000256" key="1">
    <source>
        <dbReference type="SAM" id="SignalP"/>
    </source>
</evidence>
<proteinExistence type="predicted"/>
<dbReference type="InterPro" id="IPR000182">
    <property type="entry name" value="GNAT_dom"/>
</dbReference>
<gene>
    <name evidence="3" type="ORF">CCUS01_14349</name>
</gene>
<dbReference type="PANTHER" id="PTHR42791:SF14">
    <property type="entry name" value="N-ACETYLTRANSFERASE DOMAIN-CONTAINING PROTEIN"/>
    <property type="match status" value="1"/>
</dbReference>
<dbReference type="Proteomes" id="UP001239213">
    <property type="component" value="Unassembled WGS sequence"/>
</dbReference>
<evidence type="ECO:0000259" key="2">
    <source>
        <dbReference type="PROSITE" id="PS51186"/>
    </source>
</evidence>
<keyword evidence="1" id="KW-0732">Signal</keyword>
<comment type="caution">
    <text evidence="3">The sequence shown here is derived from an EMBL/GenBank/DDBJ whole genome shotgun (WGS) entry which is preliminary data.</text>
</comment>
<accession>A0AAI9Y969</accession>
<evidence type="ECO:0000313" key="3">
    <source>
        <dbReference type="EMBL" id="KAK1490754.1"/>
    </source>
</evidence>
<organism evidence="3 4">
    <name type="scientific">Colletotrichum cuscutae</name>
    <dbReference type="NCBI Taxonomy" id="1209917"/>
    <lineage>
        <taxon>Eukaryota</taxon>
        <taxon>Fungi</taxon>
        <taxon>Dikarya</taxon>
        <taxon>Ascomycota</taxon>
        <taxon>Pezizomycotina</taxon>
        <taxon>Sordariomycetes</taxon>
        <taxon>Hypocreomycetidae</taxon>
        <taxon>Glomerellales</taxon>
        <taxon>Glomerellaceae</taxon>
        <taxon>Colletotrichum</taxon>
        <taxon>Colletotrichum acutatum species complex</taxon>
    </lineage>
</organism>
<feature type="signal peptide" evidence="1">
    <location>
        <begin position="1"/>
        <end position="18"/>
    </location>
</feature>
<dbReference type="GO" id="GO:0016747">
    <property type="term" value="F:acyltransferase activity, transferring groups other than amino-acyl groups"/>
    <property type="evidence" value="ECO:0007669"/>
    <property type="project" value="InterPro"/>
</dbReference>
<feature type="domain" description="N-acetyltransferase" evidence="2">
    <location>
        <begin position="237"/>
        <end position="401"/>
    </location>
</feature>
<dbReference type="Gene3D" id="3.40.630.30">
    <property type="match status" value="1"/>
</dbReference>